<reference evidence="3 4" key="1">
    <citation type="journal article" date="2017" name="Nat. Commun.">
        <title>Genome assembly with in vitro proximity ligation data and whole-genome triplication in lettuce.</title>
        <authorList>
            <person name="Reyes-Chin-Wo S."/>
            <person name="Wang Z."/>
            <person name="Yang X."/>
            <person name="Kozik A."/>
            <person name="Arikit S."/>
            <person name="Song C."/>
            <person name="Xia L."/>
            <person name="Froenicke L."/>
            <person name="Lavelle D.O."/>
            <person name="Truco M.J."/>
            <person name="Xia R."/>
            <person name="Zhu S."/>
            <person name="Xu C."/>
            <person name="Xu H."/>
            <person name="Xu X."/>
            <person name="Cox K."/>
            <person name="Korf I."/>
            <person name="Meyers B.C."/>
            <person name="Michelmore R.W."/>
        </authorList>
    </citation>
    <scope>NUCLEOTIDE SEQUENCE [LARGE SCALE GENOMIC DNA]</scope>
    <source>
        <strain evidence="4">cv. Salinas</strain>
        <tissue evidence="3">Seedlings</tissue>
    </source>
</reference>
<dbReference type="EMBL" id="NBSK02000005">
    <property type="protein sequence ID" value="KAJ0203038.1"/>
    <property type="molecule type" value="Genomic_DNA"/>
</dbReference>
<accession>A0A9R1VBG5</accession>
<comment type="caution">
    <text evidence="3">The sequence shown here is derived from an EMBL/GenBank/DDBJ whole genome shotgun (WGS) entry which is preliminary data.</text>
</comment>
<evidence type="ECO:0000313" key="3">
    <source>
        <dbReference type="EMBL" id="KAJ0203038.1"/>
    </source>
</evidence>
<protein>
    <submittedName>
        <fullName evidence="3">Uncharacterized protein</fullName>
    </submittedName>
</protein>
<feature type="compositionally biased region" description="Basic residues" evidence="2">
    <location>
        <begin position="17"/>
        <end position="26"/>
    </location>
</feature>
<gene>
    <name evidence="3" type="ORF">LSAT_V11C500245520</name>
</gene>
<keyword evidence="1" id="KW-0175">Coiled coil</keyword>
<feature type="coiled-coil region" evidence="1">
    <location>
        <begin position="244"/>
        <end position="271"/>
    </location>
</feature>
<feature type="compositionally biased region" description="Basic and acidic residues" evidence="2">
    <location>
        <begin position="78"/>
        <end position="118"/>
    </location>
</feature>
<evidence type="ECO:0000256" key="1">
    <source>
        <dbReference type="SAM" id="Coils"/>
    </source>
</evidence>
<keyword evidence="4" id="KW-1185">Reference proteome</keyword>
<dbReference type="AlphaFoldDB" id="A0A9R1VBG5"/>
<organism evidence="3 4">
    <name type="scientific">Lactuca sativa</name>
    <name type="common">Garden lettuce</name>
    <dbReference type="NCBI Taxonomy" id="4236"/>
    <lineage>
        <taxon>Eukaryota</taxon>
        <taxon>Viridiplantae</taxon>
        <taxon>Streptophyta</taxon>
        <taxon>Embryophyta</taxon>
        <taxon>Tracheophyta</taxon>
        <taxon>Spermatophyta</taxon>
        <taxon>Magnoliopsida</taxon>
        <taxon>eudicotyledons</taxon>
        <taxon>Gunneridae</taxon>
        <taxon>Pentapetalae</taxon>
        <taxon>asterids</taxon>
        <taxon>campanulids</taxon>
        <taxon>Asterales</taxon>
        <taxon>Asteraceae</taxon>
        <taxon>Cichorioideae</taxon>
        <taxon>Cichorieae</taxon>
        <taxon>Lactucinae</taxon>
        <taxon>Lactuca</taxon>
    </lineage>
</organism>
<feature type="region of interest" description="Disordered" evidence="2">
    <location>
        <begin position="1"/>
        <end position="150"/>
    </location>
</feature>
<evidence type="ECO:0000313" key="4">
    <source>
        <dbReference type="Proteomes" id="UP000235145"/>
    </source>
</evidence>
<evidence type="ECO:0000256" key="2">
    <source>
        <dbReference type="SAM" id="MobiDB-lite"/>
    </source>
</evidence>
<proteinExistence type="predicted"/>
<sequence>MGGRFQAILAEADKAKKGGRGLKKATKKETAKEGPSEAAKPPSKKRKAAVASTATQKRRKQPARKRNEGENSDSETESDIRIEEDPPVRNEEDEPVHTEEHESVRIEEVEQVHNEPPVHTDASSPNREVTPPLNDSVPSPPSSPKTTTSIPITIVPMPPPVSSQASIIIPFIIPIFTESTISHHTNATPASSVHVSDTGANTSGFSSHVTPPISLIRIDDSEMLFGNHEDDYLDGFTYSPFQIRTDSEDEVSTVKRELKSLHEKIDQLLLASQVSTSEAYSKAVVESILE</sequence>
<dbReference type="Proteomes" id="UP000235145">
    <property type="component" value="Unassembled WGS sequence"/>
</dbReference>
<name>A0A9R1VBG5_LACSA</name>